<dbReference type="GO" id="GO:0051287">
    <property type="term" value="F:NAD binding"/>
    <property type="evidence" value="ECO:0007669"/>
    <property type="project" value="InterPro"/>
</dbReference>
<evidence type="ECO:0000313" key="5">
    <source>
        <dbReference type="Proteomes" id="UP000182237"/>
    </source>
</evidence>
<dbReference type="AlphaFoldDB" id="A0A1H1LWS6"/>
<dbReference type="SUPFAM" id="SSF51735">
    <property type="entry name" value="NAD(P)-binding Rossmann-fold domains"/>
    <property type="match status" value="1"/>
</dbReference>
<keyword evidence="5" id="KW-1185">Reference proteome</keyword>
<dbReference type="PANTHER" id="PTHR43333">
    <property type="entry name" value="2-HACID_DH_C DOMAIN-CONTAINING PROTEIN"/>
    <property type="match status" value="1"/>
</dbReference>
<organism evidence="4 5">
    <name type="scientific">Corynebacterium timonense</name>
    <dbReference type="NCBI Taxonomy" id="441500"/>
    <lineage>
        <taxon>Bacteria</taxon>
        <taxon>Bacillati</taxon>
        <taxon>Actinomycetota</taxon>
        <taxon>Actinomycetes</taxon>
        <taxon>Mycobacteriales</taxon>
        <taxon>Corynebacteriaceae</taxon>
        <taxon>Corynebacterium</taxon>
    </lineage>
</organism>
<keyword evidence="2" id="KW-0520">NAD</keyword>
<evidence type="ECO:0000259" key="3">
    <source>
        <dbReference type="Pfam" id="PF02826"/>
    </source>
</evidence>
<evidence type="ECO:0000256" key="1">
    <source>
        <dbReference type="ARBA" id="ARBA00023002"/>
    </source>
</evidence>
<dbReference type="PANTHER" id="PTHR43333:SF1">
    <property type="entry name" value="D-ISOMER SPECIFIC 2-HYDROXYACID DEHYDROGENASE NAD-BINDING DOMAIN-CONTAINING PROTEIN"/>
    <property type="match status" value="1"/>
</dbReference>
<name>A0A1H1LWS6_9CORY</name>
<keyword evidence="1" id="KW-0560">Oxidoreductase</keyword>
<evidence type="ECO:0000313" key="4">
    <source>
        <dbReference type="EMBL" id="SDR79006.1"/>
    </source>
</evidence>
<sequence>MIGVPARPPLDWESMKFAFLPKPWDQPVAELEAAGHTHVALEDNPDLLLFRGGPEHFPERLPESVKVVQVCYAGVEALVEAGTLAAHDVRWANAAGLYDDTVAESTLALLLAVLHRHKAVSREWNNLELFTSTRYLFDSTRLALIGAGGIGATLISYLAPFGVEVTAVNRSGRPVEGAARTLAMSDPEFPALWGEADVFVLLAPLTEETRHIVGADALAQMRSNAVVINVGRGPLVDTEALADALEEGRIAGAGLDVTEPEPLPADHRLWDLDTCVITPHTANIPRYMKARIGGLALENWELFAAGERMRTEVEVERGY</sequence>
<dbReference type="PRINTS" id="PR00411">
    <property type="entry name" value="PNDRDTASEI"/>
</dbReference>
<dbReference type="GO" id="GO:0016616">
    <property type="term" value="F:oxidoreductase activity, acting on the CH-OH group of donors, NAD or NADP as acceptor"/>
    <property type="evidence" value="ECO:0007669"/>
    <property type="project" value="UniProtKB-ARBA"/>
</dbReference>
<dbReference type="Pfam" id="PF02826">
    <property type="entry name" value="2-Hacid_dh_C"/>
    <property type="match status" value="1"/>
</dbReference>
<dbReference type="InterPro" id="IPR006140">
    <property type="entry name" value="D-isomer_DH_NAD-bd"/>
</dbReference>
<proteinExistence type="predicted"/>
<dbReference type="Gene3D" id="3.40.50.720">
    <property type="entry name" value="NAD(P)-binding Rossmann-like Domain"/>
    <property type="match status" value="2"/>
</dbReference>
<protein>
    <submittedName>
        <fullName evidence="4">Phosphoglycerate dehydrogenase</fullName>
    </submittedName>
</protein>
<reference evidence="4 5" key="1">
    <citation type="submission" date="2016-10" db="EMBL/GenBank/DDBJ databases">
        <authorList>
            <person name="de Groot N.N."/>
        </authorList>
    </citation>
    <scope>NUCLEOTIDE SEQUENCE [LARGE SCALE GENOMIC DNA]</scope>
    <source>
        <strain evidence="4 5">DSM 45434</strain>
    </source>
</reference>
<dbReference type="Proteomes" id="UP000182237">
    <property type="component" value="Chromosome I"/>
</dbReference>
<dbReference type="InterPro" id="IPR029753">
    <property type="entry name" value="D-isomer_DH_CS"/>
</dbReference>
<dbReference type="CDD" id="cd12159">
    <property type="entry name" value="2-Hacid_dh_2"/>
    <property type="match status" value="1"/>
</dbReference>
<dbReference type="InterPro" id="IPR036291">
    <property type="entry name" value="NAD(P)-bd_dom_sf"/>
</dbReference>
<evidence type="ECO:0000256" key="2">
    <source>
        <dbReference type="ARBA" id="ARBA00023027"/>
    </source>
</evidence>
<accession>A0A1H1LWS6</accession>
<dbReference type="STRING" id="1203190.GCA_000312345_00411"/>
<dbReference type="eggNOG" id="COG0111">
    <property type="taxonomic scope" value="Bacteria"/>
</dbReference>
<dbReference type="PROSITE" id="PS00671">
    <property type="entry name" value="D_2_HYDROXYACID_DH_3"/>
    <property type="match status" value="1"/>
</dbReference>
<dbReference type="EMBL" id="LT629765">
    <property type="protein sequence ID" value="SDR79006.1"/>
    <property type="molecule type" value="Genomic_DNA"/>
</dbReference>
<feature type="domain" description="D-isomer specific 2-hydroxyacid dehydrogenase NAD-binding" evidence="3">
    <location>
        <begin position="108"/>
        <end position="282"/>
    </location>
</feature>
<gene>
    <name evidence="4" type="ORF">SAMN04488539_0361</name>
</gene>